<evidence type="ECO:0000259" key="1">
    <source>
        <dbReference type="Pfam" id="PF00483"/>
    </source>
</evidence>
<dbReference type="PANTHER" id="PTHR42883">
    <property type="entry name" value="GLUCOSE-1-PHOSPHATE THYMIDYLTRANSFERASE"/>
    <property type="match status" value="1"/>
</dbReference>
<dbReference type="PANTHER" id="PTHR42883:SF2">
    <property type="entry name" value="THYMIDYLYLTRANSFERASE"/>
    <property type="match status" value="1"/>
</dbReference>
<dbReference type="Proteomes" id="UP001597169">
    <property type="component" value="Unassembled WGS sequence"/>
</dbReference>
<feature type="domain" description="Nucleotidyl transferase" evidence="1">
    <location>
        <begin position="2"/>
        <end position="236"/>
    </location>
</feature>
<dbReference type="SUPFAM" id="SSF53448">
    <property type="entry name" value="Nucleotide-diphospho-sugar transferases"/>
    <property type="match status" value="1"/>
</dbReference>
<evidence type="ECO:0000313" key="2">
    <source>
        <dbReference type="EMBL" id="MFD1128063.1"/>
    </source>
</evidence>
<dbReference type="RefSeq" id="WP_251583908.1">
    <property type="nucleotide sequence ID" value="NZ_JBHTKX010000001.1"/>
</dbReference>
<accession>A0ABW3PUM3</accession>
<sequence length="329" mass="36038">MKGLILCAGKGSRLYPFTISYPKTLIPVANVPLLHGCIDKLTEQNISEIGIVIHPSQESIIKESLQKISHENINITYIYQHKPEGIANALLQAKDFIGQDSFILILGDNLISISLSKLKEQVELQGNHAALLLAEVDNPQDYGIAEVVGKKITMLEEKPKNPRSNLAVLGAYVFSPSIFKASEMVKPSARGEYEITDAIQWLIQNDYPVSFYKAEISNIDVGTMDRWIGANRKMLKEMTSENYIHPSVILKNTKIISPVSIDQGSILEDSVIGPYVSIGEGSTVKDCVIEDSILLSHVHLNKLSQPILKMVVGSGSAIVGTEEKGGGEE</sequence>
<reference evidence="3" key="1">
    <citation type="journal article" date="2019" name="Int. J. Syst. Evol. Microbiol.">
        <title>The Global Catalogue of Microorganisms (GCM) 10K type strain sequencing project: providing services to taxonomists for standard genome sequencing and annotation.</title>
        <authorList>
            <consortium name="The Broad Institute Genomics Platform"/>
            <consortium name="The Broad Institute Genome Sequencing Center for Infectious Disease"/>
            <person name="Wu L."/>
            <person name="Ma J."/>
        </authorList>
    </citation>
    <scope>NUCLEOTIDE SEQUENCE [LARGE SCALE GENOMIC DNA]</scope>
    <source>
        <strain evidence="3">CCUG 53519</strain>
    </source>
</reference>
<evidence type="ECO:0000313" key="3">
    <source>
        <dbReference type="Proteomes" id="UP001597169"/>
    </source>
</evidence>
<dbReference type="Gene3D" id="2.160.10.10">
    <property type="entry name" value="Hexapeptide repeat proteins"/>
    <property type="match status" value="1"/>
</dbReference>
<gene>
    <name evidence="2" type="ORF">ACFQ3J_07755</name>
</gene>
<dbReference type="InterPro" id="IPR005835">
    <property type="entry name" value="NTP_transferase_dom"/>
</dbReference>
<dbReference type="CDD" id="cd04189">
    <property type="entry name" value="G1P_TT_long"/>
    <property type="match status" value="1"/>
</dbReference>
<proteinExistence type="predicted"/>
<name>A0ABW3PUM3_9BACL</name>
<dbReference type="Pfam" id="PF00483">
    <property type="entry name" value="NTP_transferase"/>
    <property type="match status" value="1"/>
</dbReference>
<dbReference type="InterPro" id="IPR005908">
    <property type="entry name" value="G1P_thy_trans_l"/>
</dbReference>
<dbReference type="EMBL" id="JBHTKX010000001">
    <property type="protein sequence ID" value="MFD1128063.1"/>
    <property type="molecule type" value="Genomic_DNA"/>
</dbReference>
<keyword evidence="3" id="KW-1185">Reference proteome</keyword>
<protein>
    <submittedName>
        <fullName evidence="2">Sugar phosphate nucleotidyltransferase</fullName>
    </submittedName>
</protein>
<dbReference type="Gene3D" id="3.90.550.10">
    <property type="entry name" value="Spore Coat Polysaccharide Biosynthesis Protein SpsA, Chain A"/>
    <property type="match status" value="1"/>
</dbReference>
<comment type="caution">
    <text evidence="2">The sequence shown here is derived from an EMBL/GenBank/DDBJ whole genome shotgun (WGS) entry which is preliminary data.</text>
</comment>
<organism evidence="2 3">
    <name type="scientific">Paenibacillus provencensis</name>
    <dbReference type="NCBI Taxonomy" id="441151"/>
    <lineage>
        <taxon>Bacteria</taxon>
        <taxon>Bacillati</taxon>
        <taxon>Bacillota</taxon>
        <taxon>Bacilli</taxon>
        <taxon>Bacillales</taxon>
        <taxon>Paenibacillaceae</taxon>
        <taxon>Paenibacillus</taxon>
    </lineage>
</organism>
<dbReference type="InterPro" id="IPR029044">
    <property type="entry name" value="Nucleotide-diphossugar_trans"/>
</dbReference>